<dbReference type="AlphaFoldDB" id="A0A517NX98"/>
<accession>A0A517NX98</accession>
<sequence length="185" mass="20101" precursor="true">MLARLLYGGGLALVAAQLLADPNVCGPDCTAANVAATGGQSFPVSATIPPATNAAFYGYRPSTPPASSYNRTHRIMPFPQQGSVPQNVRSRQRMPASTTSNYAAMPHSERRANYRDNSFYPQSYRGTEFRNADLQTVPQPTLPPARTTHHGHLPSTAPYPSPTQTLPSAHAPRQTVSHRPCTYRR</sequence>
<reference evidence="3 4" key="1">
    <citation type="submission" date="2019-02" db="EMBL/GenBank/DDBJ databases">
        <title>Deep-cultivation of Planctomycetes and their phenomic and genomic characterization uncovers novel biology.</title>
        <authorList>
            <person name="Wiegand S."/>
            <person name="Jogler M."/>
            <person name="Boedeker C."/>
            <person name="Pinto D."/>
            <person name="Vollmers J."/>
            <person name="Rivas-Marin E."/>
            <person name="Kohn T."/>
            <person name="Peeters S.H."/>
            <person name="Heuer A."/>
            <person name="Rast P."/>
            <person name="Oberbeckmann S."/>
            <person name="Bunk B."/>
            <person name="Jeske O."/>
            <person name="Meyerdierks A."/>
            <person name="Storesund J.E."/>
            <person name="Kallscheuer N."/>
            <person name="Luecker S."/>
            <person name="Lage O.M."/>
            <person name="Pohl T."/>
            <person name="Merkel B.J."/>
            <person name="Hornburger P."/>
            <person name="Mueller R.-W."/>
            <person name="Bruemmer F."/>
            <person name="Labrenz M."/>
            <person name="Spormann A.M."/>
            <person name="Op den Camp H."/>
            <person name="Overmann J."/>
            <person name="Amann R."/>
            <person name="Jetten M.S.M."/>
            <person name="Mascher T."/>
            <person name="Medema M.H."/>
            <person name="Devos D.P."/>
            <person name="Kaster A.-K."/>
            <person name="Ovreas L."/>
            <person name="Rohde M."/>
            <person name="Galperin M.Y."/>
            <person name="Jogler C."/>
        </authorList>
    </citation>
    <scope>NUCLEOTIDE SEQUENCE [LARGE SCALE GENOMIC DNA]</scope>
    <source>
        <strain evidence="3 4">K23_9</strain>
    </source>
</reference>
<evidence type="ECO:0000313" key="4">
    <source>
        <dbReference type="Proteomes" id="UP000319817"/>
    </source>
</evidence>
<gene>
    <name evidence="3" type="ORF">K239x_37650</name>
</gene>
<feature type="signal peptide" evidence="2">
    <location>
        <begin position="1"/>
        <end position="20"/>
    </location>
</feature>
<keyword evidence="4" id="KW-1185">Reference proteome</keyword>
<keyword evidence="2" id="KW-0732">Signal</keyword>
<dbReference type="Proteomes" id="UP000319817">
    <property type="component" value="Chromosome"/>
</dbReference>
<evidence type="ECO:0000256" key="2">
    <source>
        <dbReference type="SAM" id="SignalP"/>
    </source>
</evidence>
<evidence type="ECO:0000256" key="1">
    <source>
        <dbReference type="SAM" id="MobiDB-lite"/>
    </source>
</evidence>
<name>A0A517NX98_9BACT</name>
<evidence type="ECO:0000313" key="3">
    <source>
        <dbReference type="EMBL" id="QDT11765.1"/>
    </source>
</evidence>
<feature type="region of interest" description="Disordered" evidence="1">
    <location>
        <begin position="135"/>
        <end position="185"/>
    </location>
</feature>
<feature type="chain" id="PRO_5022061483" evidence="2">
    <location>
        <begin position="21"/>
        <end position="185"/>
    </location>
</feature>
<organism evidence="3 4">
    <name type="scientific">Stieleria marina</name>
    <dbReference type="NCBI Taxonomy" id="1930275"/>
    <lineage>
        <taxon>Bacteria</taxon>
        <taxon>Pseudomonadati</taxon>
        <taxon>Planctomycetota</taxon>
        <taxon>Planctomycetia</taxon>
        <taxon>Pirellulales</taxon>
        <taxon>Pirellulaceae</taxon>
        <taxon>Stieleria</taxon>
    </lineage>
</organism>
<protein>
    <submittedName>
        <fullName evidence="3">Uncharacterized protein</fullName>
    </submittedName>
</protein>
<proteinExistence type="predicted"/>
<dbReference type="EMBL" id="CP036526">
    <property type="protein sequence ID" value="QDT11765.1"/>
    <property type="molecule type" value="Genomic_DNA"/>
</dbReference>